<keyword evidence="2" id="KW-1185">Reference proteome</keyword>
<dbReference type="AlphaFoldDB" id="A0A4R0YTD1"/>
<name>A0A4R0YTD1_9GAMM</name>
<proteinExistence type="predicted"/>
<dbReference type="EMBL" id="SJTG01000002">
    <property type="protein sequence ID" value="TCI10138.1"/>
    <property type="molecule type" value="Genomic_DNA"/>
</dbReference>
<evidence type="ECO:0000313" key="2">
    <source>
        <dbReference type="Proteomes" id="UP000291822"/>
    </source>
</evidence>
<comment type="caution">
    <text evidence="1">The sequence shown here is derived from an EMBL/GenBank/DDBJ whole genome shotgun (WGS) entry which is preliminary data.</text>
</comment>
<protein>
    <submittedName>
        <fullName evidence="1">Uncharacterized protein</fullName>
    </submittedName>
</protein>
<dbReference type="Proteomes" id="UP000291822">
    <property type="component" value="Unassembled WGS sequence"/>
</dbReference>
<sequence>MTGRAATVVQVDAATVYAEGMLAGLRTACNVLGGKDSADIPPRLHALVREWRAHVYQNEWLAQQGRAADLPNLPDRAQLMARLHAFLMTFPDIDYAD</sequence>
<gene>
    <name evidence="1" type="ORF">EZM97_14560</name>
</gene>
<reference evidence="1 2" key="1">
    <citation type="submission" date="2019-02" db="EMBL/GenBank/DDBJ databases">
        <title>Dyella amyloliquefaciens sp. nov., isolated from forest soil.</title>
        <authorList>
            <person name="Gao Z.-H."/>
            <person name="Qiu L.-H."/>
        </authorList>
    </citation>
    <scope>NUCLEOTIDE SEQUENCE [LARGE SCALE GENOMIC DNA]</scope>
    <source>
        <strain evidence="1 2">KACC 12747</strain>
    </source>
</reference>
<accession>A0A4R0YTD1</accession>
<organism evidence="1 2">
    <name type="scientific">Dyella soli</name>
    <dbReference type="NCBI Taxonomy" id="522319"/>
    <lineage>
        <taxon>Bacteria</taxon>
        <taxon>Pseudomonadati</taxon>
        <taxon>Pseudomonadota</taxon>
        <taxon>Gammaproteobacteria</taxon>
        <taxon>Lysobacterales</taxon>
        <taxon>Rhodanobacteraceae</taxon>
        <taxon>Dyella</taxon>
    </lineage>
</organism>
<dbReference type="RefSeq" id="WP_131407868.1">
    <property type="nucleotide sequence ID" value="NZ_SJTG01000002.1"/>
</dbReference>
<evidence type="ECO:0000313" key="1">
    <source>
        <dbReference type="EMBL" id="TCI10138.1"/>
    </source>
</evidence>